<evidence type="ECO:0000313" key="2">
    <source>
        <dbReference type="Proteomes" id="UP000187203"/>
    </source>
</evidence>
<dbReference type="AlphaFoldDB" id="A0A1R3KRH6"/>
<reference evidence="2" key="1">
    <citation type="submission" date="2013-09" db="EMBL/GenBank/DDBJ databases">
        <title>Corchorus olitorius genome sequencing.</title>
        <authorList>
            <person name="Alam M."/>
            <person name="Haque M.S."/>
            <person name="Islam M.S."/>
            <person name="Emdad E.M."/>
            <person name="Islam M.M."/>
            <person name="Ahmed B."/>
            <person name="Halim A."/>
            <person name="Hossen Q.M.M."/>
            <person name="Hossain M.Z."/>
            <person name="Ahmed R."/>
            <person name="Khan M.M."/>
            <person name="Islam R."/>
            <person name="Rashid M.M."/>
            <person name="Khan S.A."/>
            <person name="Rahman M.S."/>
            <person name="Alam M."/>
            <person name="Yahiya A.S."/>
            <person name="Khan M.S."/>
            <person name="Azam M.S."/>
            <person name="Haque T."/>
            <person name="Lashkar M.Z.H."/>
            <person name="Akhand A.I."/>
            <person name="Morshed G."/>
            <person name="Roy S."/>
            <person name="Uddin K.S."/>
            <person name="Rabeya T."/>
            <person name="Hossain A.S."/>
            <person name="Chowdhury A."/>
            <person name="Snigdha A.R."/>
            <person name="Mortoza M.S."/>
            <person name="Matin S.A."/>
            <person name="Hoque S.M.E."/>
            <person name="Islam M.K."/>
            <person name="Roy D.K."/>
            <person name="Haider R."/>
            <person name="Moosa M.M."/>
            <person name="Elias S.M."/>
            <person name="Hasan A.M."/>
            <person name="Jahan S."/>
            <person name="Shafiuddin M."/>
            <person name="Mahmood N."/>
            <person name="Shommy N.S."/>
        </authorList>
    </citation>
    <scope>NUCLEOTIDE SEQUENCE [LARGE SCALE GENOMIC DNA]</scope>
    <source>
        <strain evidence="2">cv. O-4</strain>
    </source>
</reference>
<protein>
    <submittedName>
        <fullName evidence="1">Uncharacterized protein</fullName>
    </submittedName>
</protein>
<evidence type="ECO:0000313" key="1">
    <source>
        <dbReference type="EMBL" id="OMP09667.1"/>
    </source>
</evidence>
<comment type="caution">
    <text evidence="1">The sequence shown here is derived from an EMBL/GenBank/DDBJ whole genome shotgun (WGS) entry which is preliminary data.</text>
</comment>
<gene>
    <name evidence="1" type="ORF">COLO4_05249</name>
</gene>
<dbReference type="EMBL" id="AWUE01012278">
    <property type="protein sequence ID" value="OMP09667.1"/>
    <property type="molecule type" value="Genomic_DNA"/>
</dbReference>
<name>A0A1R3KRH6_9ROSI</name>
<sequence length="43" mass="4756">MANEGEGVSEEPNHAKVVEELNQELRKLSVLIDKAESAITTEF</sequence>
<keyword evidence="2" id="KW-1185">Reference proteome</keyword>
<proteinExistence type="predicted"/>
<organism evidence="1 2">
    <name type="scientific">Corchorus olitorius</name>
    <dbReference type="NCBI Taxonomy" id="93759"/>
    <lineage>
        <taxon>Eukaryota</taxon>
        <taxon>Viridiplantae</taxon>
        <taxon>Streptophyta</taxon>
        <taxon>Embryophyta</taxon>
        <taxon>Tracheophyta</taxon>
        <taxon>Spermatophyta</taxon>
        <taxon>Magnoliopsida</taxon>
        <taxon>eudicotyledons</taxon>
        <taxon>Gunneridae</taxon>
        <taxon>Pentapetalae</taxon>
        <taxon>rosids</taxon>
        <taxon>malvids</taxon>
        <taxon>Malvales</taxon>
        <taxon>Malvaceae</taxon>
        <taxon>Grewioideae</taxon>
        <taxon>Apeibeae</taxon>
        <taxon>Corchorus</taxon>
    </lineage>
</organism>
<accession>A0A1R3KRH6</accession>
<dbReference type="Proteomes" id="UP000187203">
    <property type="component" value="Unassembled WGS sequence"/>
</dbReference>